<feature type="domain" description="VWFA" evidence="1">
    <location>
        <begin position="423"/>
        <end position="615"/>
    </location>
</feature>
<dbReference type="CDD" id="cd01450">
    <property type="entry name" value="vWFA_subfamily_ECM"/>
    <property type="match status" value="1"/>
</dbReference>
<sequence>PRRTPCSNKASDIVFAVDSSFSIHPIDFTEQLNFLMAVLDQLPFGPDQFKVGVLTFASEVKLEIKFDQFKHKWDLRKAIGKIKHLEGGTNTQDALNFVRTKMFTPEFGARLSARKQLVIITDGRSMNESATVEEAGLAKDQGIEIFSIAVAIGPGEDGETRSMASEPKSRHVFKVGDYKALAAIASSVSGAACDGEFDFSCVDLTGIPISFSFFASSACKESVLEILFLLDSSTSMWATDFQRMVAFTKEVTESLDIANDRTRVGVIVYSDRPVTLLSLKDEQNQDNLRKVLNKAPYVTGRTDTAYVIKHARTEGFSKSRPYVARIVVLLTDGESNDNKETLKQAKAAQDDGIGVFIVGIGKAVKKNLRVLSSDPESDSFVFHMQDTHKRFTVPMLLAERTCKEAINLAETPPSERCPETPSDVLFVYDSSALNRQHNNLVIRTISSVVASKHLTNPGALRVGVIREPSPTPAHLKSTASDIALSEEWMRKSGFRRRLDPRLKSKDANLHSLLEKARQNYFPADQWSLPENKKRRRVIVLFLDYTVLSKYRTYIAADMLKSHSDVEIAVVTLGKSFSERQATEMASKPTHTYIIKPSRKGQGRFKRIEEKIIKLLCR</sequence>
<dbReference type="InterPro" id="IPR050525">
    <property type="entry name" value="ECM_Assembly_Org"/>
</dbReference>
<evidence type="ECO:0000259" key="1">
    <source>
        <dbReference type="PROSITE" id="PS50234"/>
    </source>
</evidence>
<keyword evidence="3" id="KW-1185">Reference proteome</keyword>
<dbReference type="InterPro" id="IPR002035">
    <property type="entry name" value="VWF_A"/>
</dbReference>
<dbReference type="SUPFAM" id="SSF53300">
    <property type="entry name" value="vWA-like"/>
    <property type="match status" value="3"/>
</dbReference>
<dbReference type="EMBL" id="RQTK01000264">
    <property type="protein sequence ID" value="RUS82956.1"/>
    <property type="molecule type" value="Genomic_DNA"/>
</dbReference>
<evidence type="ECO:0000313" key="3">
    <source>
        <dbReference type="Proteomes" id="UP000271974"/>
    </source>
</evidence>
<gene>
    <name evidence="2" type="ORF">EGW08_009293</name>
</gene>
<dbReference type="STRING" id="188477.A0A433TN84"/>
<dbReference type="PANTHER" id="PTHR24020">
    <property type="entry name" value="COLLAGEN ALPHA"/>
    <property type="match status" value="1"/>
</dbReference>
<dbReference type="OrthoDB" id="6022609at2759"/>
<dbReference type="AlphaFoldDB" id="A0A433TN84"/>
<dbReference type="Pfam" id="PF00092">
    <property type="entry name" value="VWA"/>
    <property type="match status" value="2"/>
</dbReference>
<dbReference type="Proteomes" id="UP000271974">
    <property type="component" value="Unassembled WGS sequence"/>
</dbReference>
<evidence type="ECO:0000313" key="2">
    <source>
        <dbReference type="EMBL" id="RUS82956.1"/>
    </source>
</evidence>
<dbReference type="PROSITE" id="PS50234">
    <property type="entry name" value="VWFA"/>
    <property type="match status" value="3"/>
</dbReference>
<comment type="caution">
    <text evidence="2">The sequence shown here is derived from an EMBL/GenBank/DDBJ whole genome shotgun (WGS) entry which is preliminary data.</text>
</comment>
<proteinExistence type="predicted"/>
<protein>
    <recommendedName>
        <fullName evidence="1">VWFA domain-containing protein</fullName>
    </recommendedName>
</protein>
<dbReference type="PANTHER" id="PTHR24020:SF84">
    <property type="entry name" value="VWFA DOMAIN-CONTAINING PROTEIN"/>
    <property type="match status" value="1"/>
</dbReference>
<dbReference type="SMART" id="SM00327">
    <property type="entry name" value="VWA"/>
    <property type="match status" value="2"/>
</dbReference>
<feature type="non-terminal residue" evidence="2">
    <location>
        <position position="1"/>
    </location>
</feature>
<dbReference type="PRINTS" id="PR00453">
    <property type="entry name" value="VWFADOMAIN"/>
</dbReference>
<accession>A0A433TN84</accession>
<dbReference type="Pfam" id="PF13768">
    <property type="entry name" value="VWA_3"/>
    <property type="match status" value="1"/>
</dbReference>
<name>A0A433TN84_ELYCH</name>
<dbReference type="Gene3D" id="3.40.50.410">
    <property type="entry name" value="von Willebrand factor, type A domain"/>
    <property type="match status" value="3"/>
</dbReference>
<feature type="domain" description="VWFA" evidence="1">
    <location>
        <begin position="225"/>
        <end position="406"/>
    </location>
</feature>
<organism evidence="2 3">
    <name type="scientific">Elysia chlorotica</name>
    <name type="common">Eastern emerald elysia</name>
    <name type="synonym">Sea slug</name>
    <dbReference type="NCBI Taxonomy" id="188477"/>
    <lineage>
        <taxon>Eukaryota</taxon>
        <taxon>Metazoa</taxon>
        <taxon>Spiralia</taxon>
        <taxon>Lophotrochozoa</taxon>
        <taxon>Mollusca</taxon>
        <taxon>Gastropoda</taxon>
        <taxon>Heterobranchia</taxon>
        <taxon>Euthyneura</taxon>
        <taxon>Panpulmonata</taxon>
        <taxon>Sacoglossa</taxon>
        <taxon>Placobranchoidea</taxon>
        <taxon>Plakobranchidae</taxon>
        <taxon>Elysia</taxon>
    </lineage>
</organism>
<dbReference type="InterPro" id="IPR036465">
    <property type="entry name" value="vWFA_dom_sf"/>
</dbReference>
<feature type="domain" description="VWFA" evidence="1">
    <location>
        <begin position="12"/>
        <end position="188"/>
    </location>
</feature>
<reference evidence="2 3" key="1">
    <citation type="submission" date="2019-01" db="EMBL/GenBank/DDBJ databases">
        <title>A draft genome assembly of the solar-powered sea slug Elysia chlorotica.</title>
        <authorList>
            <person name="Cai H."/>
            <person name="Li Q."/>
            <person name="Fang X."/>
            <person name="Li J."/>
            <person name="Curtis N.E."/>
            <person name="Altenburger A."/>
            <person name="Shibata T."/>
            <person name="Feng M."/>
            <person name="Maeda T."/>
            <person name="Schwartz J.A."/>
            <person name="Shigenobu S."/>
            <person name="Lundholm N."/>
            <person name="Nishiyama T."/>
            <person name="Yang H."/>
            <person name="Hasebe M."/>
            <person name="Li S."/>
            <person name="Pierce S.K."/>
            <person name="Wang J."/>
        </authorList>
    </citation>
    <scope>NUCLEOTIDE SEQUENCE [LARGE SCALE GENOMIC DNA]</scope>
    <source>
        <strain evidence="2">EC2010</strain>
        <tissue evidence="2">Whole organism of an adult</tissue>
    </source>
</reference>